<evidence type="ECO:0000313" key="4">
    <source>
        <dbReference type="Proteomes" id="UP000220158"/>
    </source>
</evidence>
<dbReference type="PANTHER" id="PTHR38745:SF2">
    <property type="entry name" value="TYROSINE SPECIFIC PROTEIN PHOSPHATASES DOMAIN-CONTAINING PROTEIN"/>
    <property type="match status" value="1"/>
</dbReference>
<keyword evidence="4" id="KW-1185">Reference proteome</keyword>
<dbReference type="PROSITE" id="PS00383">
    <property type="entry name" value="TYR_PHOSPHATASE_1"/>
    <property type="match status" value="1"/>
</dbReference>
<evidence type="ECO:0000313" key="3">
    <source>
        <dbReference type="EMBL" id="CRH00140.1"/>
    </source>
</evidence>
<dbReference type="EMBL" id="LN835304">
    <property type="protein sequence ID" value="CRH00140.1"/>
    <property type="molecule type" value="Genomic_DNA"/>
</dbReference>
<name>A0A1J1H5D2_PLARL</name>
<keyword evidence="1" id="KW-1133">Transmembrane helix</keyword>
<dbReference type="InterPro" id="IPR000387">
    <property type="entry name" value="Tyr_Pase_dom"/>
</dbReference>
<dbReference type="Gene3D" id="3.90.190.10">
    <property type="entry name" value="Protein tyrosine phosphatase superfamily"/>
    <property type="match status" value="1"/>
</dbReference>
<dbReference type="Proteomes" id="UP000220158">
    <property type="component" value="Chromosome 9"/>
</dbReference>
<dbReference type="EC" id="3.1.3.16" evidence="3"/>
<dbReference type="AlphaFoldDB" id="A0A1J1H5D2"/>
<dbReference type="VEuPathDB" id="PlasmoDB:PRELSG_0924000"/>
<organism evidence="3 4">
    <name type="scientific">Plasmodium relictum</name>
    <dbReference type="NCBI Taxonomy" id="85471"/>
    <lineage>
        <taxon>Eukaryota</taxon>
        <taxon>Sar</taxon>
        <taxon>Alveolata</taxon>
        <taxon>Apicomplexa</taxon>
        <taxon>Aconoidasida</taxon>
        <taxon>Haemosporida</taxon>
        <taxon>Plasmodiidae</taxon>
        <taxon>Plasmodium</taxon>
        <taxon>Plasmodium (Haemamoeba)</taxon>
    </lineage>
</organism>
<reference evidence="3 4" key="1">
    <citation type="submission" date="2015-04" db="EMBL/GenBank/DDBJ databases">
        <authorList>
            <consortium name="Pathogen Informatics"/>
        </authorList>
    </citation>
    <scope>NUCLEOTIDE SEQUENCE [LARGE SCALE GENOMIC DNA]</scope>
    <source>
        <strain evidence="3 4">SGS1</strain>
    </source>
</reference>
<keyword evidence="3" id="KW-0378">Hydrolase</keyword>
<dbReference type="PANTHER" id="PTHR38745">
    <property type="entry name" value="PHOSPHATASE, PUTATIVE-RELATED"/>
    <property type="match status" value="1"/>
</dbReference>
<dbReference type="SUPFAM" id="SSF52799">
    <property type="entry name" value="(Phosphotyrosine protein) phosphatases II"/>
    <property type="match status" value="1"/>
</dbReference>
<evidence type="ECO:0000259" key="2">
    <source>
        <dbReference type="PROSITE" id="PS50056"/>
    </source>
</evidence>
<feature type="transmembrane region" description="Helical" evidence="1">
    <location>
        <begin position="32"/>
        <end position="50"/>
    </location>
</feature>
<keyword evidence="1" id="KW-0812">Transmembrane</keyword>
<protein>
    <submittedName>
        <fullName evidence="3">Protein phosphatase, putative</fullName>
        <ecNumber evidence="3">3.1.3.16</ecNumber>
    </submittedName>
</protein>
<dbReference type="PROSITE" id="PS50056">
    <property type="entry name" value="TYR_PHOSPHATASE_2"/>
    <property type="match status" value="1"/>
</dbReference>
<dbReference type="GO" id="GO:0004722">
    <property type="term" value="F:protein serine/threonine phosphatase activity"/>
    <property type="evidence" value="ECO:0007669"/>
    <property type="project" value="UniProtKB-EC"/>
</dbReference>
<proteinExistence type="predicted"/>
<dbReference type="RefSeq" id="XP_028533145.1">
    <property type="nucleotide sequence ID" value="XM_028676681.1"/>
</dbReference>
<dbReference type="GeneID" id="39736252"/>
<dbReference type="OrthoDB" id="6375174at2759"/>
<dbReference type="InterPro" id="IPR029021">
    <property type="entry name" value="Prot-tyrosine_phosphatase-like"/>
</dbReference>
<sequence length="290" mass="34684">MWRPLNDQDNSEIAREESKKGFFHNLKKYKNFIYIFLGIFIIYVLFIVYYEINEKNVDKDIDCNILNEECKNYTYPEFDPERLRIVDANIENNNYILRSSVPIFNGMFSEELLLKEIEKVMKESNLLYKNNYSLYIVSLLKNNEKEGCCYVSERCYAKKSNIDNQLILGYKDSDPFDLDNKEMMEKLKSLAWNTDDILNKVENLHKNFVNMKNTIFIIHCRRGRDRTGEYVGAYRMIKKKHSFNSVMKSNSEIGTLRDPFVKMQKWICLYLEKVLNYPNLGCYDYRTDRL</sequence>
<dbReference type="KEGG" id="prel:PRELSG_0924000"/>
<feature type="domain" description="Tyrosine specific protein phosphatases" evidence="2">
    <location>
        <begin position="195"/>
        <end position="258"/>
    </location>
</feature>
<accession>A0A1J1H5D2</accession>
<dbReference type="InterPro" id="IPR016130">
    <property type="entry name" value="Tyr_Pase_AS"/>
</dbReference>
<gene>
    <name evidence="3" type="ORF">PRELSG_0924000</name>
</gene>
<evidence type="ECO:0000256" key="1">
    <source>
        <dbReference type="SAM" id="Phobius"/>
    </source>
</evidence>
<keyword evidence="1" id="KW-0472">Membrane</keyword>